<dbReference type="InterPro" id="IPR035979">
    <property type="entry name" value="RBD_domain_sf"/>
</dbReference>
<dbReference type="Pfam" id="PF00076">
    <property type="entry name" value="RRM_1"/>
    <property type="match status" value="2"/>
</dbReference>
<dbReference type="InterPro" id="IPR012677">
    <property type="entry name" value="Nucleotide-bd_a/b_plait_sf"/>
</dbReference>
<proteinExistence type="predicted"/>
<evidence type="ECO:0000256" key="1">
    <source>
        <dbReference type="ARBA" id="ARBA00022884"/>
    </source>
</evidence>
<feature type="domain" description="RRM" evidence="4">
    <location>
        <begin position="102"/>
        <end position="179"/>
    </location>
</feature>
<feature type="region of interest" description="Disordered" evidence="3">
    <location>
        <begin position="176"/>
        <end position="208"/>
    </location>
</feature>
<dbReference type="PANTHER" id="PTHR48025:SF1">
    <property type="entry name" value="RRM DOMAIN-CONTAINING PROTEIN"/>
    <property type="match status" value="1"/>
</dbReference>
<dbReference type="SMART" id="SM00360">
    <property type="entry name" value="RRM"/>
    <property type="match status" value="2"/>
</dbReference>
<keyword evidence="6" id="KW-1185">Reference proteome</keyword>
<name>A0A813HTS8_POLGL</name>
<evidence type="ECO:0000313" key="5">
    <source>
        <dbReference type="EMBL" id="CAE8642264.1"/>
    </source>
</evidence>
<organism evidence="5 6">
    <name type="scientific">Polarella glacialis</name>
    <name type="common">Dinoflagellate</name>
    <dbReference type="NCBI Taxonomy" id="89957"/>
    <lineage>
        <taxon>Eukaryota</taxon>
        <taxon>Sar</taxon>
        <taxon>Alveolata</taxon>
        <taxon>Dinophyceae</taxon>
        <taxon>Suessiales</taxon>
        <taxon>Suessiaceae</taxon>
        <taxon>Polarella</taxon>
    </lineage>
</organism>
<dbReference type="GO" id="GO:0003729">
    <property type="term" value="F:mRNA binding"/>
    <property type="evidence" value="ECO:0007669"/>
    <property type="project" value="TreeGrafter"/>
</dbReference>
<evidence type="ECO:0000313" key="6">
    <source>
        <dbReference type="Proteomes" id="UP000654075"/>
    </source>
</evidence>
<feature type="compositionally biased region" description="Basic and acidic residues" evidence="3">
    <location>
        <begin position="182"/>
        <end position="195"/>
    </location>
</feature>
<dbReference type="InterPro" id="IPR050502">
    <property type="entry name" value="Euk_RNA-bind_prot"/>
</dbReference>
<protein>
    <recommendedName>
        <fullName evidence="4">RRM domain-containing protein</fullName>
    </recommendedName>
</protein>
<dbReference type="SUPFAM" id="SSF54928">
    <property type="entry name" value="RNA-binding domain, RBD"/>
    <property type="match status" value="2"/>
</dbReference>
<keyword evidence="1 2" id="KW-0694">RNA-binding</keyword>
<dbReference type="Proteomes" id="UP000654075">
    <property type="component" value="Unassembled WGS sequence"/>
</dbReference>
<dbReference type="EMBL" id="CAJNNV010033139">
    <property type="protein sequence ID" value="CAE8642264.1"/>
    <property type="molecule type" value="Genomic_DNA"/>
</dbReference>
<dbReference type="AlphaFoldDB" id="A0A813HTS8"/>
<dbReference type="OMA" id="NDECTIF"/>
<dbReference type="PROSITE" id="PS50102">
    <property type="entry name" value="RRM"/>
    <property type="match status" value="2"/>
</dbReference>
<dbReference type="OrthoDB" id="439808at2759"/>
<sequence length="293" mass="31235">MATTTATTTATTAATTTTTTTATTATTTPTTTTTTATTTTATSAFLRKVKKAKEVVEEEEEEEEPPKKKPKKKAAEEVEEEEATKPKKKAEAAAEDDGPNPFRLFVGGIAWSVDEEQLKTDFAECGEVADCHLLMDKETGSSRGICFVTMADQAGYDKALAFDGEEYAGRKLNVSKANSTGKDGKGKGKGKDGKGKGKGKKGPGEKPAGCKSVVVKGLSYEATDDDLWEVFKGCAEGPTAVKLLTDRDTGSSKGIAFVDFTDDKGVDEAIKLNNTELKGRFFFMDYAAPREAW</sequence>
<gene>
    <name evidence="5" type="ORF">PGLA1383_LOCUS56779</name>
</gene>
<dbReference type="PANTHER" id="PTHR48025">
    <property type="entry name" value="OS02G0815200 PROTEIN"/>
    <property type="match status" value="1"/>
</dbReference>
<feature type="domain" description="RRM" evidence="4">
    <location>
        <begin position="211"/>
        <end position="289"/>
    </location>
</feature>
<feature type="compositionally biased region" description="Low complexity" evidence="3">
    <location>
        <begin position="1"/>
        <end position="42"/>
    </location>
</feature>
<dbReference type="InterPro" id="IPR000504">
    <property type="entry name" value="RRM_dom"/>
</dbReference>
<evidence type="ECO:0000256" key="2">
    <source>
        <dbReference type="PROSITE-ProRule" id="PRU00176"/>
    </source>
</evidence>
<evidence type="ECO:0000259" key="4">
    <source>
        <dbReference type="PROSITE" id="PS50102"/>
    </source>
</evidence>
<dbReference type="Gene3D" id="3.30.70.330">
    <property type="match status" value="2"/>
</dbReference>
<comment type="caution">
    <text evidence="5">The sequence shown here is derived from an EMBL/GenBank/DDBJ whole genome shotgun (WGS) entry which is preliminary data.</text>
</comment>
<feature type="compositionally biased region" description="Basic and acidic residues" evidence="3">
    <location>
        <begin position="83"/>
        <end position="92"/>
    </location>
</feature>
<accession>A0A813HTS8</accession>
<feature type="region of interest" description="Disordered" evidence="3">
    <location>
        <begin position="1"/>
        <end position="101"/>
    </location>
</feature>
<reference evidence="5" key="1">
    <citation type="submission" date="2021-02" db="EMBL/GenBank/DDBJ databases">
        <authorList>
            <person name="Dougan E. K."/>
            <person name="Rhodes N."/>
            <person name="Thang M."/>
            <person name="Chan C."/>
        </authorList>
    </citation>
    <scope>NUCLEOTIDE SEQUENCE</scope>
</reference>
<evidence type="ECO:0000256" key="3">
    <source>
        <dbReference type="SAM" id="MobiDB-lite"/>
    </source>
</evidence>